<sequence>MPAAERAFIDSNIVLYALDADQQKRDVAWNLLFTRPCISLQVLNECSNVLNRKRQWHVQDVAQALDKILRFVTVEYSDIATVRLAWKLLERYRFSYYDSLILAAALSAGCSLLYSEDMQHEQVIEGRLTIVNPFLK</sequence>
<reference evidence="2" key="1">
    <citation type="submission" date="2022-11" db="EMBL/GenBank/DDBJ databases">
        <title>Methylomonas rapida sp. nov., Carotenoid-Producing Obligate Methanotrophs with High Growth Characteristics and Biotechnological Potential.</title>
        <authorList>
            <person name="Tikhonova E.N."/>
            <person name="Suleimanov R.Z."/>
            <person name="Miroshnikov K."/>
            <person name="Oshkin I.Y."/>
            <person name="Belova S.E."/>
            <person name="Danilova O.V."/>
            <person name="Ashikhmin A."/>
            <person name="Konopkin A."/>
            <person name="But S.Y."/>
            <person name="Khmelenina V.N."/>
            <person name="Kuznetsov N."/>
            <person name="Pimenov N.V."/>
            <person name="Dedysh S.N."/>
        </authorList>
    </citation>
    <scope>NUCLEOTIDE SEQUENCE</scope>
    <source>
        <strain evidence="2">MP1</strain>
    </source>
</reference>
<evidence type="ECO:0000313" key="3">
    <source>
        <dbReference type="Proteomes" id="UP001162780"/>
    </source>
</evidence>
<keyword evidence="3" id="KW-1185">Reference proteome</keyword>
<dbReference type="InterPro" id="IPR029060">
    <property type="entry name" value="PIN-like_dom_sf"/>
</dbReference>
<dbReference type="EMBL" id="CP113517">
    <property type="protein sequence ID" value="WAR43763.1"/>
    <property type="molecule type" value="Genomic_DNA"/>
</dbReference>
<dbReference type="SUPFAM" id="SSF88723">
    <property type="entry name" value="PIN domain-like"/>
    <property type="match status" value="1"/>
</dbReference>
<accession>A0ABY7GIA1</accession>
<dbReference type="InterPro" id="IPR002716">
    <property type="entry name" value="PIN_dom"/>
</dbReference>
<dbReference type="CDD" id="cd18692">
    <property type="entry name" value="PIN_VapC-like"/>
    <property type="match status" value="1"/>
</dbReference>
<gene>
    <name evidence="2" type="ORF">NM686_015450</name>
</gene>
<dbReference type="Pfam" id="PF01850">
    <property type="entry name" value="PIN"/>
    <property type="match status" value="1"/>
</dbReference>
<proteinExistence type="predicted"/>
<protein>
    <submittedName>
        <fullName evidence="2">PIN domain-containing protein</fullName>
    </submittedName>
</protein>
<dbReference type="Proteomes" id="UP001162780">
    <property type="component" value="Chromosome"/>
</dbReference>
<dbReference type="RefSeq" id="WP_255188750.1">
    <property type="nucleotide sequence ID" value="NZ_CP113517.1"/>
</dbReference>
<name>A0ABY7GIA1_9GAMM</name>
<evidence type="ECO:0000313" key="2">
    <source>
        <dbReference type="EMBL" id="WAR43763.1"/>
    </source>
</evidence>
<feature type="domain" description="PIN" evidence="1">
    <location>
        <begin position="8"/>
        <end position="122"/>
    </location>
</feature>
<organism evidence="2 3">
    <name type="scientific">Methylomonas rapida</name>
    <dbReference type="NCBI Taxonomy" id="2963939"/>
    <lineage>
        <taxon>Bacteria</taxon>
        <taxon>Pseudomonadati</taxon>
        <taxon>Pseudomonadota</taxon>
        <taxon>Gammaproteobacteria</taxon>
        <taxon>Methylococcales</taxon>
        <taxon>Methylococcaceae</taxon>
        <taxon>Methylomonas</taxon>
    </lineage>
</organism>
<dbReference type="Gene3D" id="3.40.50.1010">
    <property type="entry name" value="5'-nuclease"/>
    <property type="match status" value="1"/>
</dbReference>
<evidence type="ECO:0000259" key="1">
    <source>
        <dbReference type="Pfam" id="PF01850"/>
    </source>
</evidence>